<dbReference type="EMBL" id="ML995477">
    <property type="protein sequence ID" value="KAF2145705.1"/>
    <property type="molecule type" value="Genomic_DNA"/>
</dbReference>
<dbReference type="Proteomes" id="UP000799438">
    <property type="component" value="Unassembled WGS sequence"/>
</dbReference>
<dbReference type="GeneID" id="54297380"/>
<keyword evidence="2" id="KW-1185">Reference proteome</keyword>
<evidence type="ECO:0000313" key="2">
    <source>
        <dbReference type="Proteomes" id="UP000799438"/>
    </source>
</evidence>
<organism evidence="1 2">
    <name type="scientific">Aplosporella prunicola CBS 121167</name>
    <dbReference type="NCBI Taxonomy" id="1176127"/>
    <lineage>
        <taxon>Eukaryota</taxon>
        <taxon>Fungi</taxon>
        <taxon>Dikarya</taxon>
        <taxon>Ascomycota</taxon>
        <taxon>Pezizomycotina</taxon>
        <taxon>Dothideomycetes</taxon>
        <taxon>Dothideomycetes incertae sedis</taxon>
        <taxon>Botryosphaeriales</taxon>
        <taxon>Aplosporellaceae</taxon>
        <taxon>Aplosporella</taxon>
    </lineage>
</organism>
<evidence type="ECO:0000313" key="1">
    <source>
        <dbReference type="EMBL" id="KAF2145705.1"/>
    </source>
</evidence>
<dbReference type="AlphaFoldDB" id="A0A6A6BQX2"/>
<dbReference type="RefSeq" id="XP_033401417.1">
    <property type="nucleotide sequence ID" value="XM_033539884.1"/>
</dbReference>
<reference evidence="1" key="1">
    <citation type="journal article" date="2020" name="Stud. Mycol.">
        <title>101 Dothideomycetes genomes: a test case for predicting lifestyles and emergence of pathogens.</title>
        <authorList>
            <person name="Haridas S."/>
            <person name="Albert R."/>
            <person name="Binder M."/>
            <person name="Bloem J."/>
            <person name="Labutti K."/>
            <person name="Salamov A."/>
            <person name="Andreopoulos B."/>
            <person name="Baker S."/>
            <person name="Barry K."/>
            <person name="Bills G."/>
            <person name="Bluhm B."/>
            <person name="Cannon C."/>
            <person name="Castanera R."/>
            <person name="Culley D."/>
            <person name="Daum C."/>
            <person name="Ezra D."/>
            <person name="Gonzalez J."/>
            <person name="Henrissat B."/>
            <person name="Kuo A."/>
            <person name="Liang C."/>
            <person name="Lipzen A."/>
            <person name="Lutzoni F."/>
            <person name="Magnuson J."/>
            <person name="Mondo S."/>
            <person name="Nolan M."/>
            <person name="Ohm R."/>
            <person name="Pangilinan J."/>
            <person name="Park H.-J."/>
            <person name="Ramirez L."/>
            <person name="Alfaro M."/>
            <person name="Sun H."/>
            <person name="Tritt A."/>
            <person name="Yoshinaga Y."/>
            <person name="Zwiers L.-H."/>
            <person name="Turgeon B."/>
            <person name="Goodwin S."/>
            <person name="Spatafora J."/>
            <person name="Crous P."/>
            <person name="Grigoriev I."/>
        </authorList>
    </citation>
    <scope>NUCLEOTIDE SEQUENCE</scope>
    <source>
        <strain evidence="1">CBS 121167</strain>
    </source>
</reference>
<name>A0A6A6BQX2_9PEZI</name>
<protein>
    <submittedName>
        <fullName evidence="1">Uncharacterized protein</fullName>
    </submittedName>
</protein>
<gene>
    <name evidence="1" type="ORF">K452DRAFT_284068</name>
</gene>
<accession>A0A6A6BQX2</accession>
<proteinExistence type="predicted"/>
<sequence>MRAAVVWAPRQPDGRSRRGCLPVLPHCCLLAQGRAELLSRARNTPHVRFGLPSNSW</sequence>